<evidence type="ECO:0000313" key="2">
    <source>
        <dbReference type="Proteomes" id="UP000294850"/>
    </source>
</evidence>
<sequence length="352" mass="38749">MKQTILDANGKPIQLTPGQQAYANNMQRKLEAELGTGTELQNALGGDISFTTLTQVQSRIIQQKFYTFAPADYVPIRVGSGDYATNLLTYKEYAIAGGFETGLINDGSSMARLADVDAGIDSQLVPVVGWAKTITYSLPQLAFASRLSQGNWDLVEAKERARKRDWDLGIQRVAFLGLPSNPGINGLLTMPNITANTSAMTIRLSSMTAAQLAALPGTLLSAYQTQSNYTAYPDRFVIPQSDFNGLAAPTNPDFPMVTRLTQLETAFRAVTMNPNFKILPSPYGDQALNGLGKNRYILYRYDMDTLRMDVPVDYTPTALGSINGFQFQNVAHARFTGVNAFREREILYFDFT</sequence>
<comment type="caution">
    <text evidence="1">The sequence shown here is derived from an EMBL/GenBank/DDBJ whole genome shotgun (WGS) entry which is preliminary data.</text>
</comment>
<name>A0A4V6PFV7_9BACT</name>
<dbReference type="Pfam" id="PF09950">
    <property type="entry name" value="Major_capside"/>
    <property type="match status" value="1"/>
</dbReference>
<proteinExistence type="predicted"/>
<dbReference type="InterPro" id="IPR020049">
    <property type="entry name" value="Major_capsid-like"/>
</dbReference>
<protein>
    <submittedName>
        <fullName evidence="1">DUF2184 domain-containing protein</fullName>
    </submittedName>
</protein>
<dbReference type="RefSeq" id="WP_131957574.1">
    <property type="nucleotide sequence ID" value="NZ_SMFL01000002.1"/>
</dbReference>
<organism evidence="1 2">
    <name type="scientific">Dyadobacter psychrotolerans</name>
    <dbReference type="NCBI Taxonomy" id="2541721"/>
    <lineage>
        <taxon>Bacteria</taxon>
        <taxon>Pseudomonadati</taxon>
        <taxon>Bacteroidota</taxon>
        <taxon>Cytophagia</taxon>
        <taxon>Cytophagales</taxon>
        <taxon>Spirosomataceae</taxon>
        <taxon>Dyadobacter</taxon>
    </lineage>
</organism>
<dbReference type="Proteomes" id="UP000294850">
    <property type="component" value="Unassembled WGS sequence"/>
</dbReference>
<dbReference type="AlphaFoldDB" id="A0A4V6PFV7"/>
<evidence type="ECO:0000313" key="1">
    <source>
        <dbReference type="EMBL" id="TDE17708.1"/>
    </source>
</evidence>
<gene>
    <name evidence="1" type="ORF">E0F88_07405</name>
</gene>
<dbReference type="EMBL" id="SMFL01000002">
    <property type="protein sequence ID" value="TDE17708.1"/>
    <property type="molecule type" value="Genomic_DNA"/>
</dbReference>
<keyword evidence="2" id="KW-1185">Reference proteome</keyword>
<reference evidence="1 2" key="1">
    <citation type="submission" date="2019-03" db="EMBL/GenBank/DDBJ databases">
        <title>Dyadobacter AR-3-6 sp. nov., isolated from arctic soil.</title>
        <authorList>
            <person name="Chaudhary D.K."/>
        </authorList>
    </citation>
    <scope>NUCLEOTIDE SEQUENCE [LARGE SCALE GENOMIC DNA]</scope>
    <source>
        <strain evidence="1 2">AR-3-6</strain>
    </source>
</reference>
<accession>A0A4V6PFV7</accession>